<keyword evidence="4" id="KW-1185">Reference proteome</keyword>
<reference evidence="3 4" key="1">
    <citation type="submission" date="2018-10" db="EMBL/GenBank/DDBJ databases">
        <title>Kocuria sp. M5W7-7, whole genome shotgun sequence.</title>
        <authorList>
            <person name="Tuo L."/>
        </authorList>
    </citation>
    <scope>NUCLEOTIDE SEQUENCE [LARGE SCALE GENOMIC DNA]</scope>
    <source>
        <strain evidence="3 4">M5W7-7</strain>
    </source>
</reference>
<evidence type="ECO:0000313" key="4">
    <source>
        <dbReference type="Proteomes" id="UP000270616"/>
    </source>
</evidence>
<dbReference type="NCBIfam" id="NF040712">
    <property type="entry name" value="SepH"/>
    <property type="match status" value="1"/>
</dbReference>
<feature type="region of interest" description="Disordered" evidence="1">
    <location>
        <begin position="204"/>
        <end position="297"/>
    </location>
</feature>
<dbReference type="EMBL" id="RKMF01000004">
    <property type="protein sequence ID" value="ROZ63948.1"/>
    <property type="molecule type" value="Genomic_DNA"/>
</dbReference>
<feature type="domain" description="DUF3071" evidence="2">
    <location>
        <begin position="1"/>
        <end position="179"/>
    </location>
</feature>
<name>A0A3N4AD96_9MICC</name>
<protein>
    <submittedName>
        <fullName evidence="3">DUF3071 domain-containing protein</fullName>
    </submittedName>
</protein>
<gene>
    <name evidence="3" type="ORF">EDL96_03970</name>
</gene>
<feature type="compositionally biased region" description="Basic residues" evidence="1">
    <location>
        <begin position="523"/>
        <end position="536"/>
    </location>
</feature>
<feature type="region of interest" description="Disordered" evidence="1">
    <location>
        <begin position="333"/>
        <end position="554"/>
    </location>
</feature>
<feature type="compositionally biased region" description="Polar residues" evidence="1">
    <location>
        <begin position="204"/>
        <end position="219"/>
    </location>
</feature>
<proteinExistence type="predicted"/>
<dbReference type="Pfam" id="PF11268">
    <property type="entry name" value="DUF3071"/>
    <property type="match status" value="1"/>
</dbReference>
<dbReference type="Proteomes" id="UP000270616">
    <property type="component" value="Unassembled WGS sequence"/>
</dbReference>
<comment type="caution">
    <text evidence="3">The sequence shown here is derived from an EMBL/GenBank/DDBJ whole genome shotgun (WGS) entry which is preliminary data.</text>
</comment>
<dbReference type="AlphaFoldDB" id="A0A3N4AD96"/>
<dbReference type="InterPro" id="IPR021421">
    <property type="entry name" value="DUF3071"/>
</dbReference>
<sequence length="554" mass="58760">MDELRLVGVHDDGEHLVVETPDGGRHLLRIDQHLRGTVQRARRVAPRRQGTQAGDFGPRDIQARFRAGATVDEIVEESGWEAARVRRYEWPILAERAHIAREAQKVEVVARTSRSGAYRSVFDGEAQSLSQIVMTHAGQLGVATTSLDWDAWQRPDQQWQVSARFRVANPDAAPRDLVDQEPSAQWIFNPASLTVTPDNGWASSLTASPQAESAVTGSDSLFGAPSSRVPASVTPDEAPVADNAAPDEEPSNDAADASVVDGSATGSTAGTADHGPGAAAQVRGQKQSAVRDAASAQETDELLDVLEARRGQRLGHDAESDDQLAEILGRSMGHVSRHPRPISAPQNSTLFDRPVNPAHPAGQTSAQQSSQQAPQDAEPDSTQGSTPEVQEDTAEATAEHGNASEESAGATIHHLGRADDQDRPDSPVVEITDTDSRPLGNSADAPTASAPASNDDAADAGTEQHEATVAPLRGAAEATTEARSDESSEDSAADQPAEEPATTEQATTEQAPTEKPAQEKTPRPRPRGRAGAKRSRSSVPSWDEIVFGAKNENN</sequence>
<feature type="compositionally biased region" description="Low complexity" evidence="1">
    <location>
        <begin position="361"/>
        <end position="375"/>
    </location>
</feature>
<feature type="compositionally biased region" description="Low complexity" evidence="1">
    <location>
        <begin position="441"/>
        <end position="455"/>
    </location>
</feature>
<evidence type="ECO:0000313" key="3">
    <source>
        <dbReference type="EMBL" id="ROZ63948.1"/>
    </source>
</evidence>
<dbReference type="InterPro" id="IPR047682">
    <property type="entry name" value="SepH-like"/>
</dbReference>
<evidence type="ECO:0000256" key="1">
    <source>
        <dbReference type="SAM" id="MobiDB-lite"/>
    </source>
</evidence>
<accession>A0A3N4AD96</accession>
<feature type="compositionally biased region" description="Low complexity" evidence="1">
    <location>
        <begin position="493"/>
        <end position="514"/>
    </location>
</feature>
<evidence type="ECO:0000259" key="2">
    <source>
        <dbReference type="Pfam" id="PF11268"/>
    </source>
</evidence>
<feature type="compositionally biased region" description="Low complexity" evidence="1">
    <location>
        <begin position="253"/>
        <end position="264"/>
    </location>
</feature>
<dbReference type="RefSeq" id="WP_123824530.1">
    <property type="nucleotide sequence ID" value="NZ_RKMF01000004.1"/>
</dbReference>
<dbReference type="OrthoDB" id="5180791at2"/>
<feature type="compositionally biased region" description="Basic and acidic residues" evidence="1">
    <location>
        <begin position="416"/>
        <end position="425"/>
    </location>
</feature>
<organism evidence="3 4">
    <name type="scientific">Kocuria soli</name>
    <dbReference type="NCBI Taxonomy" id="2485125"/>
    <lineage>
        <taxon>Bacteria</taxon>
        <taxon>Bacillati</taxon>
        <taxon>Actinomycetota</taxon>
        <taxon>Actinomycetes</taxon>
        <taxon>Micrococcales</taxon>
        <taxon>Micrococcaceae</taxon>
        <taxon>Kocuria</taxon>
    </lineage>
</organism>